<evidence type="ECO:0000313" key="3">
    <source>
        <dbReference type="EMBL" id="RKN24184.1"/>
    </source>
</evidence>
<feature type="region of interest" description="Disordered" evidence="1">
    <location>
        <begin position="167"/>
        <end position="190"/>
    </location>
</feature>
<dbReference type="Pfam" id="PF06259">
    <property type="entry name" value="Abhydrolase_8"/>
    <property type="match status" value="1"/>
</dbReference>
<dbReference type="InterPro" id="IPR029058">
    <property type="entry name" value="AB_hydrolase_fold"/>
</dbReference>
<feature type="domain" description="DUF1023" evidence="2">
    <location>
        <begin position="315"/>
        <end position="484"/>
    </location>
</feature>
<dbReference type="SUPFAM" id="SSF53474">
    <property type="entry name" value="alpha/beta-Hydrolases"/>
    <property type="match status" value="1"/>
</dbReference>
<dbReference type="InterPro" id="IPR038332">
    <property type="entry name" value="PPE_sf"/>
</dbReference>
<dbReference type="Gene3D" id="1.20.1260.20">
    <property type="entry name" value="PPE superfamily"/>
    <property type="match status" value="1"/>
</dbReference>
<sequence length="575" mass="61818">MSAMTLRELLAADTTAFHSAASGWEGLAEDLDNTVESYISSTRDLGHVWSSGPAAQQAQTRVAKLRREISNAYQPARQIFHALDHHAYALGDLQRQAAGIIERAREDGYVIDETTGQVTARTGERTSGSVDAELRAVQSYADQLTVVVDRARSLDEQTAAELRRHLPDRDTGFGDLRPRDVSRQEVEQVRGRPPQEVAGWWYSLTPEQQEQVLAQFPDLIGSLDGIPASDRDTANRALFGGMKDDLQRREDELNRRITELLLQPAASLNERNANLRLAEELRRDLADIDAQQARLGKVDAALAQLGDRGYLLGLDTAGDGRAIIAVGNPDEARHTAVWVPGLGTTLDSTKGNVERVMHLQEAADVLTPGRAGDVATVMWLGYDAPELDLSVALEERSRQGAGPLVNFVDGLHATHLDGSTHLTVVGHSYGSTVVGEAALSGNLRADDLITAGSPGTHADHADQLMADPRHVWAGSATDDPVSNPTGNPYSVGALAGAHGTALGGLTEALVAAYDDGHGPSPHTDQFGANRYTVDTHGHSDYWNSGSESINNQARIVVGEYSATTIDHGQRPPDLP</sequence>
<dbReference type="Proteomes" id="UP000271548">
    <property type="component" value="Unassembled WGS sequence"/>
</dbReference>
<comment type="caution">
    <text evidence="3">The sequence shown here is derived from an EMBL/GenBank/DDBJ whole genome shotgun (WGS) entry which is preliminary data.</text>
</comment>
<evidence type="ECO:0000256" key="1">
    <source>
        <dbReference type="SAM" id="MobiDB-lite"/>
    </source>
</evidence>
<evidence type="ECO:0000313" key="4">
    <source>
        <dbReference type="Proteomes" id="UP000271548"/>
    </source>
</evidence>
<reference evidence="3 4" key="1">
    <citation type="submission" date="2018-09" db="EMBL/GenBank/DDBJ databases">
        <title>Micromonospora sp. nov. MS1-9, isolated from a root of Musa sp.</title>
        <authorList>
            <person name="Kuncharoen N."/>
            <person name="Kudo T."/>
            <person name="Ohkuma M."/>
            <person name="Yuki M."/>
            <person name="Tanasupawat S."/>
        </authorList>
    </citation>
    <scope>NUCLEOTIDE SEQUENCE [LARGE SCALE GENOMIC DNA]</scope>
    <source>
        <strain evidence="3 4">NGC1-4</strain>
    </source>
</reference>
<dbReference type="Gene3D" id="3.40.50.1820">
    <property type="entry name" value="alpha/beta hydrolase"/>
    <property type="match status" value="1"/>
</dbReference>
<name>A0ABX9RJV9_9ACTN</name>
<evidence type="ECO:0000259" key="2">
    <source>
        <dbReference type="Pfam" id="PF06259"/>
    </source>
</evidence>
<organism evidence="3 4">
    <name type="scientific">Micromonospora musae</name>
    <dbReference type="NCBI Taxonomy" id="1894970"/>
    <lineage>
        <taxon>Bacteria</taxon>
        <taxon>Bacillati</taxon>
        <taxon>Actinomycetota</taxon>
        <taxon>Actinomycetes</taxon>
        <taxon>Micromonosporales</taxon>
        <taxon>Micromonosporaceae</taxon>
        <taxon>Micromonospora</taxon>
    </lineage>
</organism>
<gene>
    <name evidence="3" type="ORF">D7147_04150</name>
</gene>
<keyword evidence="4" id="KW-1185">Reference proteome</keyword>
<accession>A0ABX9RJV9</accession>
<protein>
    <recommendedName>
        <fullName evidence="2">DUF1023 domain-containing protein</fullName>
    </recommendedName>
</protein>
<dbReference type="InterPro" id="IPR010427">
    <property type="entry name" value="DUF1023"/>
</dbReference>
<proteinExistence type="predicted"/>
<dbReference type="EMBL" id="RAZS01000001">
    <property type="protein sequence ID" value="RKN24184.1"/>
    <property type="molecule type" value="Genomic_DNA"/>
</dbReference>